<dbReference type="Proteomes" id="UP000321429">
    <property type="component" value="Unassembled WGS sequence"/>
</dbReference>
<reference evidence="2 5" key="2">
    <citation type="submission" date="2019-07" db="EMBL/GenBank/DDBJ databases">
        <title>Whole genome shotgun sequence of Lactobacillus siliginis NBRC 101315.</title>
        <authorList>
            <person name="Hosoyama A."/>
            <person name="Uohara A."/>
            <person name="Ohji S."/>
            <person name="Ichikawa N."/>
        </authorList>
    </citation>
    <scope>NUCLEOTIDE SEQUENCE [LARGE SCALE GENOMIC DNA]</scope>
    <source>
        <strain evidence="2 5">NBRC 101315</strain>
    </source>
</reference>
<feature type="signal peptide" evidence="1">
    <location>
        <begin position="1"/>
        <end position="27"/>
    </location>
</feature>
<keyword evidence="4" id="KW-1185">Reference proteome</keyword>
<dbReference type="OrthoDB" id="2315387at2"/>
<organism evidence="3 4">
    <name type="scientific">Furfurilactobacillus siliginis</name>
    <dbReference type="NCBI Taxonomy" id="348151"/>
    <lineage>
        <taxon>Bacteria</taxon>
        <taxon>Bacillati</taxon>
        <taxon>Bacillota</taxon>
        <taxon>Bacilli</taxon>
        <taxon>Lactobacillales</taxon>
        <taxon>Lactobacillaceae</taxon>
        <taxon>Furfurilactobacillus</taxon>
    </lineage>
</organism>
<evidence type="ECO:0000313" key="4">
    <source>
        <dbReference type="Proteomes" id="UP000051139"/>
    </source>
</evidence>
<dbReference type="RefSeq" id="WP_057809557.1">
    <property type="nucleotide sequence ID" value="NZ_BJUD01000038.1"/>
</dbReference>
<reference evidence="3 4" key="1">
    <citation type="journal article" date="2015" name="Genome Announc.">
        <title>Expanding the biotechnology potential of lactobacilli through comparative genomics of 213 strains and associated genera.</title>
        <authorList>
            <person name="Sun Z."/>
            <person name="Harris H.M."/>
            <person name="McCann A."/>
            <person name="Guo C."/>
            <person name="Argimon S."/>
            <person name="Zhang W."/>
            <person name="Yang X."/>
            <person name="Jeffery I.B."/>
            <person name="Cooney J.C."/>
            <person name="Kagawa T.F."/>
            <person name="Liu W."/>
            <person name="Song Y."/>
            <person name="Salvetti E."/>
            <person name="Wrobel A."/>
            <person name="Rasinkangas P."/>
            <person name="Parkhill J."/>
            <person name="Rea M.C."/>
            <person name="O'Sullivan O."/>
            <person name="Ritari J."/>
            <person name="Douillard F.P."/>
            <person name="Paul Ross R."/>
            <person name="Yang R."/>
            <person name="Briner A.E."/>
            <person name="Felis G.E."/>
            <person name="de Vos W.M."/>
            <person name="Barrangou R."/>
            <person name="Klaenhammer T.R."/>
            <person name="Caufield P.W."/>
            <person name="Cui Y."/>
            <person name="Zhang H."/>
            <person name="O'Toole P.W."/>
        </authorList>
    </citation>
    <scope>NUCLEOTIDE SEQUENCE [LARGE SCALE GENOMIC DNA]</scope>
    <source>
        <strain evidence="3 4">DSM 22696</strain>
    </source>
</reference>
<dbReference type="PATRIC" id="fig|348151.3.peg.1366"/>
<dbReference type="Proteomes" id="UP000051139">
    <property type="component" value="Unassembled WGS sequence"/>
</dbReference>
<comment type="caution">
    <text evidence="3">The sequence shown here is derived from an EMBL/GenBank/DDBJ whole genome shotgun (WGS) entry which is preliminary data.</text>
</comment>
<evidence type="ECO:0000313" key="5">
    <source>
        <dbReference type="Proteomes" id="UP000321429"/>
    </source>
</evidence>
<evidence type="ECO:0000313" key="3">
    <source>
        <dbReference type="EMBL" id="KRN96367.1"/>
    </source>
</evidence>
<dbReference type="STRING" id="348151.IV55_GL001329"/>
<evidence type="ECO:0000256" key="1">
    <source>
        <dbReference type="SAM" id="SignalP"/>
    </source>
</evidence>
<evidence type="ECO:0000313" key="2">
    <source>
        <dbReference type="EMBL" id="GEK29220.1"/>
    </source>
</evidence>
<name>A0A0R2L3P0_9LACO</name>
<feature type="chain" id="PRO_5044546205" evidence="1">
    <location>
        <begin position="28"/>
        <end position="501"/>
    </location>
</feature>
<dbReference type="AlphaFoldDB" id="A0A0R2L3P0"/>
<accession>A0A0R2L3P0</accession>
<protein>
    <submittedName>
        <fullName evidence="2">Cell surface protein</fullName>
    </submittedName>
    <submittedName>
        <fullName evidence="3">Extracellular protein</fullName>
    </submittedName>
</protein>
<gene>
    <name evidence="3" type="ORF">IV55_GL001329</name>
    <name evidence="2" type="ORF">LSI01_15310</name>
</gene>
<keyword evidence="1" id="KW-0732">Signal</keyword>
<sequence length="501" mass="54008">MKAKSHIYTIAVTLFCLLLTFTIGIQAATVQREPPSEPPFHIWVVQFTGGFTQQPVSQNVVSGQPYTLNVNTVGSVGQFLPRVTNTWWASTNESATWSQVSPVSGNQNRYTNTVTTDKVQTIYYQVQSTYASLFQTNIYWSNPIKVMVSPQVVHATGFKLDAPYDTLPNGSRTNMLPVLTPSNATDTISWSIDRTDIATIDQTGALVASEDSTKYGPVQVTATTSNGLTAHKTMYVGALQDNIVGEGQDATFSANGFPSGSAVSSWHQIAADGKDTTINNNAQFAITNGQDGTKNGQLTIKNTTMSQNGNHYYATIQPGGVSQTTNTNSARLTILEGNQMTLEAVPNFTFTSLDGQALTIAQIRHGTTLHAVSPGNVRNQTTFDGNDRNLIYIYDPRPHSTGWTLTAALSPFTNTLTHQQLGQAGANRLRLVDSLNRPLTQLPDNGHKTVVKTTGDPNVSWAADLTNSQLDIAPTQQVTGGTYAAGLEWTLTDGPTPTAAR</sequence>
<dbReference type="InterPro" id="IPR008964">
    <property type="entry name" value="Invasin/intimin_cell_adhesion"/>
</dbReference>
<dbReference type="Gene3D" id="2.60.40.1080">
    <property type="match status" value="1"/>
</dbReference>
<dbReference type="SUPFAM" id="SSF49373">
    <property type="entry name" value="Invasin/intimin cell-adhesion fragments"/>
    <property type="match status" value="1"/>
</dbReference>
<dbReference type="EMBL" id="JQCB01000004">
    <property type="protein sequence ID" value="KRN96367.1"/>
    <property type="molecule type" value="Genomic_DNA"/>
</dbReference>
<proteinExistence type="predicted"/>
<dbReference type="EMBL" id="BJUD01000038">
    <property type="protein sequence ID" value="GEK29220.1"/>
    <property type="molecule type" value="Genomic_DNA"/>
</dbReference>